<organism evidence="2 3">
    <name type="scientific">Lactonifactor longoviformis DSM 17459</name>
    <dbReference type="NCBI Taxonomy" id="1122155"/>
    <lineage>
        <taxon>Bacteria</taxon>
        <taxon>Bacillati</taxon>
        <taxon>Bacillota</taxon>
        <taxon>Clostridia</taxon>
        <taxon>Eubacteriales</taxon>
        <taxon>Clostridiaceae</taxon>
        <taxon>Lactonifactor</taxon>
    </lineage>
</organism>
<dbReference type="OrthoDB" id="1653505at2"/>
<protein>
    <submittedName>
        <fullName evidence="2">Uncharacterized protein</fullName>
    </submittedName>
</protein>
<dbReference type="RefSeq" id="WP_072853273.1">
    <property type="nucleotide sequence ID" value="NZ_FQVI01000018.1"/>
</dbReference>
<gene>
    <name evidence="2" type="ORF">SAMN02745158_03063</name>
</gene>
<feature type="compositionally biased region" description="Basic residues" evidence="1">
    <location>
        <begin position="302"/>
        <end position="318"/>
    </location>
</feature>
<accession>A0A1M5A664</accession>
<dbReference type="Proteomes" id="UP000184245">
    <property type="component" value="Unassembled WGS sequence"/>
</dbReference>
<reference evidence="2 3" key="1">
    <citation type="submission" date="2016-11" db="EMBL/GenBank/DDBJ databases">
        <authorList>
            <person name="Jaros S."/>
            <person name="Januszkiewicz K."/>
            <person name="Wedrychowicz H."/>
        </authorList>
    </citation>
    <scope>NUCLEOTIDE SEQUENCE [LARGE SCALE GENOMIC DNA]</scope>
    <source>
        <strain evidence="2 3">DSM 17459</strain>
    </source>
</reference>
<dbReference type="AlphaFoldDB" id="A0A1M5A664"/>
<dbReference type="EMBL" id="FQVI01000018">
    <property type="protein sequence ID" value="SHF25793.1"/>
    <property type="molecule type" value="Genomic_DNA"/>
</dbReference>
<keyword evidence="3" id="KW-1185">Reference proteome</keyword>
<name>A0A1M5A664_9CLOT</name>
<dbReference type="STRING" id="1122155.SAMN02745158_03063"/>
<proteinExistence type="predicted"/>
<feature type="region of interest" description="Disordered" evidence="1">
    <location>
        <begin position="277"/>
        <end position="318"/>
    </location>
</feature>
<sequence>MGKLNKFENVDVTASLEAIMKQNTAFYQSDFDIDKEIIKRAAESPNAGDKRLLWFSRPSGTCCIKERDAFLKDTREHNTWKFYGEQTRDRVLAYAVELTGIQDGKITGNLYELDYQQHYKHVTEQALPADNYMLIYEHGEREQPAARPFDASPNPQLGKFERFEAIPNDPEALQSLLREERRSREQSAVPGDLETHTAALRDGLIETEARRIVGKMKELSDPNSPDKSHFMVELSPYFTQIATTKDTDRLFSMLPYKTLSFSQIKDRHGTYALIGKDENRDRQIRKPRPSVRAQLAQDKKRTAPKKTAAKKKDHGLEV</sequence>
<evidence type="ECO:0000313" key="3">
    <source>
        <dbReference type="Proteomes" id="UP000184245"/>
    </source>
</evidence>
<evidence type="ECO:0000256" key="1">
    <source>
        <dbReference type="SAM" id="MobiDB-lite"/>
    </source>
</evidence>
<evidence type="ECO:0000313" key="2">
    <source>
        <dbReference type="EMBL" id="SHF25793.1"/>
    </source>
</evidence>